<dbReference type="EMBL" id="WIGM01000225">
    <property type="protein sequence ID" value="KAF6832994.1"/>
    <property type="molecule type" value="Genomic_DNA"/>
</dbReference>
<organism evidence="3 4">
    <name type="scientific">Colletotrichum musicola</name>
    <dbReference type="NCBI Taxonomy" id="2175873"/>
    <lineage>
        <taxon>Eukaryota</taxon>
        <taxon>Fungi</taxon>
        <taxon>Dikarya</taxon>
        <taxon>Ascomycota</taxon>
        <taxon>Pezizomycotina</taxon>
        <taxon>Sordariomycetes</taxon>
        <taxon>Hypocreomycetidae</taxon>
        <taxon>Glomerellales</taxon>
        <taxon>Glomerellaceae</taxon>
        <taxon>Colletotrichum</taxon>
        <taxon>Colletotrichum orchidearum species complex</taxon>
    </lineage>
</organism>
<reference evidence="3" key="1">
    <citation type="journal article" date="2020" name="Phytopathology">
        <title>Genome Sequence Resources of Colletotrichum truncatum, C. plurivorum, C. musicola, and C. sojae: Four Species Pathogenic to Soybean (Glycine max).</title>
        <authorList>
            <person name="Rogerio F."/>
            <person name="Boufleur T.R."/>
            <person name="Ciampi-Guillardi M."/>
            <person name="Sukno S.A."/>
            <person name="Thon M.R."/>
            <person name="Massola Junior N.S."/>
            <person name="Baroncelli R."/>
        </authorList>
    </citation>
    <scope>NUCLEOTIDE SEQUENCE</scope>
    <source>
        <strain evidence="3">LFN0074</strain>
    </source>
</reference>
<proteinExistence type="predicted"/>
<keyword evidence="2" id="KW-0732">Signal</keyword>
<evidence type="ECO:0000256" key="2">
    <source>
        <dbReference type="SAM" id="SignalP"/>
    </source>
</evidence>
<feature type="region of interest" description="Disordered" evidence="1">
    <location>
        <begin position="41"/>
        <end position="69"/>
    </location>
</feature>
<evidence type="ECO:0000256" key="1">
    <source>
        <dbReference type="SAM" id="MobiDB-lite"/>
    </source>
</evidence>
<evidence type="ECO:0000313" key="4">
    <source>
        <dbReference type="Proteomes" id="UP000639643"/>
    </source>
</evidence>
<protein>
    <submittedName>
        <fullName evidence="3">Uncharacterized protein</fullName>
    </submittedName>
</protein>
<feature type="signal peptide" evidence="2">
    <location>
        <begin position="1"/>
        <end position="16"/>
    </location>
</feature>
<gene>
    <name evidence="3" type="ORF">CMUS01_06715</name>
</gene>
<feature type="chain" id="PRO_5034966597" evidence="2">
    <location>
        <begin position="17"/>
        <end position="69"/>
    </location>
</feature>
<keyword evidence="4" id="KW-1185">Reference proteome</keyword>
<comment type="caution">
    <text evidence="3">The sequence shown here is derived from an EMBL/GenBank/DDBJ whole genome shotgun (WGS) entry which is preliminary data.</text>
</comment>
<name>A0A8H6KK38_9PEZI</name>
<evidence type="ECO:0000313" key="3">
    <source>
        <dbReference type="EMBL" id="KAF6832994.1"/>
    </source>
</evidence>
<dbReference type="Proteomes" id="UP000639643">
    <property type="component" value="Unassembled WGS sequence"/>
</dbReference>
<accession>A0A8H6KK38</accession>
<sequence length="69" mass="6933">MKAAASLGVALSAVLAVYDPHSSPASTPNAHTWAEENQCPCIKNTGSNTPGGLESPPAMDPMSSPCHGA</sequence>
<dbReference type="AlphaFoldDB" id="A0A8H6KK38"/>